<evidence type="ECO:0000256" key="1">
    <source>
        <dbReference type="ARBA" id="ARBA00022605"/>
    </source>
</evidence>
<dbReference type="Gene3D" id="3.40.50.620">
    <property type="entry name" value="HUPs"/>
    <property type="match status" value="1"/>
</dbReference>
<reference evidence="5" key="2">
    <citation type="submission" date="2015-02" db="UniProtKB">
        <authorList>
            <consortium name="EnsemblMetazoa"/>
        </authorList>
    </citation>
    <scope>IDENTIFICATION</scope>
</reference>
<dbReference type="Pfam" id="PF00733">
    <property type="entry name" value="Asn_synthase"/>
    <property type="match status" value="1"/>
</dbReference>
<sequence length="125" mass="14290">MGTDEQLAGYSRNRMRFANNGWKGLLEEMEMEMSRISFRNLGRDDRVIADHGCEARFSFLDENVIEFLNGLPIWFKANLNLPRGSGEKLLLRCASRVLAFDRVSSFAKKAIQFGTRISKIEVLIS</sequence>
<dbReference type="HOGENOM" id="CLU_121748_0_0_1"/>
<reference evidence="6" key="1">
    <citation type="submission" date="2011-05" db="EMBL/GenBank/DDBJ databases">
        <authorList>
            <person name="Richards S.R."/>
            <person name="Qu J."/>
            <person name="Jiang H."/>
            <person name="Jhangiani S.N."/>
            <person name="Agravi P."/>
            <person name="Goodspeed R."/>
            <person name="Gross S."/>
            <person name="Mandapat C."/>
            <person name="Jackson L."/>
            <person name="Mathew T."/>
            <person name="Pu L."/>
            <person name="Thornton R."/>
            <person name="Saada N."/>
            <person name="Wilczek-Boney K.B."/>
            <person name="Lee S."/>
            <person name="Kovar C."/>
            <person name="Wu Y."/>
            <person name="Scherer S.E."/>
            <person name="Worley K.C."/>
            <person name="Muzny D.M."/>
            <person name="Gibbs R."/>
        </authorList>
    </citation>
    <scope>NUCLEOTIDE SEQUENCE</scope>
    <source>
        <strain evidence="6">Brora</strain>
    </source>
</reference>
<organism evidence="5 6">
    <name type="scientific">Strigamia maritima</name>
    <name type="common">European centipede</name>
    <name type="synonym">Geophilus maritimus</name>
    <dbReference type="NCBI Taxonomy" id="126957"/>
    <lineage>
        <taxon>Eukaryota</taxon>
        <taxon>Metazoa</taxon>
        <taxon>Ecdysozoa</taxon>
        <taxon>Arthropoda</taxon>
        <taxon>Myriapoda</taxon>
        <taxon>Chilopoda</taxon>
        <taxon>Pleurostigmophora</taxon>
        <taxon>Geophilomorpha</taxon>
        <taxon>Linotaeniidae</taxon>
        <taxon>Strigamia</taxon>
    </lineage>
</organism>
<proteinExistence type="predicted"/>
<feature type="domain" description="Asparagine synthetase" evidence="4">
    <location>
        <begin position="19"/>
        <end position="96"/>
    </location>
</feature>
<protein>
    <recommendedName>
        <fullName evidence="4">Asparagine synthetase domain-containing protein</fullName>
    </recommendedName>
</protein>
<accession>T1J6B4</accession>
<evidence type="ECO:0000313" key="5">
    <source>
        <dbReference type="EnsemblMetazoa" id="SMAR009183-PA"/>
    </source>
</evidence>
<dbReference type="PhylomeDB" id="T1J6B4"/>
<dbReference type="GO" id="GO:0004066">
    <property type="term" value="F:asparagine synthase (glutamine-hydrolyzing) activity"/>
    <property type="evidence" value="ECO:0007669"/>
    <property type="project" value="InterPro"/>
</dbReference>
<dbReference type="OMA" id="MQFGSHI"/>
<name>T1J6B4_STRMM</name>
<dbReference type="GO" id="GO:0006529">
    <property type="term" value="P:asparagine biosynthetic process"/>
    <property type="evidence" value="ECO:0007669"/>
    <property type="project" value="UniProtKB-KW"/>
</dbReference>
<keyword evidence="2" id="KW-0061">Asparagine biosynthesis</keyword>
<dbReference type="PANTHER" id="PTHR45937:SF1">
    <property type="entry name" value="ASPARAGINE SYNTHETASE DOMAIN-CONTAINING PROTEIN 1"/>
    <property type="match status" value="1"/>
</dbReference>
<dbReference type="InterPro" id="IPR001962">
    <property type="entry name" value="Asn_synthase"/>
</dbReference>
<dbReference type="Proteomes" id="UP000014500">
    <property type="component" value="Unassembled WGS sequence"/>
</dbReference>
<dbReference type="eggNOG" id="KOG0573">
    <property type="taxonomic scope" value="Eukaryota"/>
</dbReference>
<dbReference type="STRING" id="126957.T1J6B4"/>
<dbReference type="SUPFAM" id="SSF52402">
    <property type="entry name" value="Adenine nucleotide alpha hydrolases-like"/>
    <property type="match status" value="1"/>
</dbReference>
<dbReference type="EnsemblMetazoa" id="SMAR009183-RA">
    <property type="protein sequence ID" value="SMAR009183-PA"/>
    <property type="gene ID" value="SMAR009183"/>
</dbReference>
<keyword evidence="6" id="KW-1185">Reference proteome</keyword>
<evidence type="ECO:0000313" key="6">
    <source>
        <dbReference type="Proteomes" id="UP000014500"/>
    </source>
</evidence>
<dbReference type="PANTHER" id="PTHR45937">
    <property type="entry name" value="ASPARAGINE SYNTHETASE DOMAIN-CONTAINING PROTEIN 1"/>
    <property type="match status" value="1"/>
</dbReference>
<dbReference type="EMBL" id="JH431874">
    <property type="status" value="NOT_ANNOTATED_CDS"/>
    <property type="molecule type" value="Genomic_DNA"/>
</dbReference>
<dbReference type="AlphaFoldDB" id="T1J6B4"/>
<evidence type="ECO:0000259" key="4">
    <source>
        <dbReference type="Pfam" id="PF00733"/>
    </source>
</evidence>
<dbReference type="InterPro" id="IPR014729">
    <property type="entry name" value="Rossmann-like_a/b/a_fold"/>
</dbReference>
<dbReference type="CDD" id="cd01991">
    <property type="entry name" value="Asn_synthase_B_C"/>
    <property type="match status" value="1"/>
</dbReference>
<evidence type="ECO:0000256" key="3">
    <source>
        <dbReference type="ARBA" id="ARBA00022962"/>
    </source>
</evidence>
<keyword evidence="3" id="KW-0315">Glutamine amidotransferase</keyword>
<evidence type="ECO:0000256" key="2">
    <source>
        <dbReference type="ARBA" id="ARBA00022888"/>
    </source>
</evidence>
<keyword evidence="1" id="KW-0028">Amino-acid biosynthesis</keyword>
<dbReference type="InterPro" id="IPR051857">
    <property type="entry name" value="Asn_synthetase_domain"/>
</dbReference>